<proteinExistence type="predicted"/>
<sequence>MQPGMQRHISSAVPPVVNTQGISPIMESVDHAMTDMCMQPSHLLGNFTMDEFTRAVAVATVGALRRARRAVRWTTVVDMQDTTHRRGAGRRARASPVAIIPTLAIGHTCAGVFRLPAILMAYVTQLAFVHAPVPSASLAPGYVPEPPVVCPN</sequence>
<dbReference type="Proteomes" id="UP000184267">
    <property type="component" value="Unassembled WGS sequence"/>
</dbReference>
<comment type="caution">
    <text evidence="1">The sequence shown here is derived from an EMBL/GenBank/DDBJ whole genome shotgun (WGS) entry which is preliminary data.</text>
</comment>
<dbReference type="OrthoDB" id="16982at2759"/>
<reference evidence="1 2" key="1">
    <citation type="submission" date="2016-10" db="EMBL/GenBank/DDBJ databases">
        <title>Genome sequence of the basidiomycete white-rot fungus Trametes pubescens.</title>
        <authorList>
            <person name="Makela M.R."/>
            <person name="Granchi Z."/>
            <person name="Peng M."/>
            <person name="De Vries R.P."/>
            <person name="Grigoriev I."/>
            <person name="Riley R."/>
            <person name="Hilden K."/>
        </authorList>
    </citation>
    <scope>NUCLEOTIDE SEQUENCE [LARGE SCALE GENOMIC DNA]</scope>
    <source>
        <strain evidence="1 2">FBCC735</strain>
    </source>
</reference>
<evidence type="ECO:0000313" key="1">
    <source>
        <dbReference type="EMBL" id="OJT06861.1"/>
    </source>
</evidence>
<organism evidence="1 2">
    <name type="scientific">Trametes pubescens</name>
    <name type="common">White-rot fungus</name>
    <dbReference type="NCBI Taxonomy" id="154538"/>
    <lineage>
        <taxon>Eukaryota</taxon>
        <taxon>Fungi</taxon>
        <taxon>Dikarya</taxon>
        <taxon>Basidiomycota</taxon>
        <taxon>Agaricomycotina</taxon>
        <taxon>Agaricomycetes</taxon>
        <taxon>Polyporales</taxon>
        <taxon>Polyporaceae</taxon>
        <taxon>Trametes</taxon>
    </lineage>
</organism>
<gene>
    <name evidence="1" type="ORF">TRAPUB_2300</name>
</gene>
<evidence type="ECO:0000313" key="2">
    <source>
        <dbReference type="Proteomes" id="UP000184267"/>
    </source>
</evidence>
<dbReference type="AlphaFoldDB" id="A0A1M2VGZ4"/>
<dbReference type="STRING" id="154538.A0A1M2VGZ4"/>
<protein>
    <submittedName>
        <fullName evidence="1">Uncharacterized protein</fullName>
    </submittedName>
</protein>
<accession>A0A1M2VGZ4</accession>
<keyword evidence="2" id="KW-1185">Reference proteome</keyword>
<dbReference type="EMBL" id="MNAD01001250">
    <property type="protein sequence ID" value="OJT06861.1"/>
    <property type="molecule type" value="Genomic_DNA"/>
</dbReference>
<name>A0A1M2VGZ4_TRAPU</name>